<dbReference type="Proteomes" id="UP000548423">
    <property type="component" value="Unassembled WGS sequence"/>
</dbReference>
<dbReference type="EMBL" id="JACCBX010000012">
    <property type="protein sequence ID" value="NYE08155.1"/>
    <property type="molecule type" value="Genomic_DNA"/>
</dbReference>
<dbReference type="Pfam" id="PF08876">
    <property type="entry name" value="DUF1836"/>
    <property type="match status" value="1"/>
</dbReference>
<evidence type="ECO:0000313" key="2">
    <source>
        <dbReference type="EMBL" id="NYE08155.1"/>
    </source>
</evidence>
<organism evidence="2 3">
    <name type="scientific">Neobacillus niacini</name>
    <dbReference type="NCBI Taxonomy" id="86668"/>
    <lineage>
        <taxon>Bacteria</taxon>
        <taxon>Bacillati</taxon>
        <taxon>Bacillota</taxon>
        <taxon>Bacilli</taxon>
        <taxon>Bacillales</taxon>
        <taxon>Bacillaceae</taxon>
        <taxon>Neobacillus</taxon>
    </lineage>
</organism>
<keyword evidence="1" id="KW-0175">Coiled coil</keyword>
<dbReference type="PANTHER" id="PTHR40056:SF1">
    <property type="entry name" value="DUF1836 DOMAIN-CONTAINING PROTEIN"/>
    <property type="match status" value="1"/>
</dbReference>
<comment type="caution">
    <text evidence="2">The sequence shown here is derived from an EMBL/GenBank/DDBJ whole genome shotgun (WGS) entry which is preliminary data.</text>
</comment>
<evidence type="ECO:0000313" key="3">
    <source>
        <dbReference type="Proteomes" id="UP000548423"/>
    </source>
</evidence>
<proteinExistence type="predicted"/>
<dbReference type="InterPro" id="IPR014975">
    <property type="entry name" value="DUF1836"/>
</dbReference>
<gene>
    <name evidence="2" type="ORF">F4694_004998</name>
</gene>
<dbReference type="PANTHER" id="PTHR40056">
    <property type="entry name" value="HYPOTHETICAL CYTOSOLIC PROTEIN"/>
    <property type="match status" value="1"/>
</dbReference>
<protein>
    <recommendedName>
        <fullName evidence="4">DUF1836 domain-containing protein</fullName>
    </recommendedName>
</protein>
<sequence length="196" mass="22872">MEKITEILEQLGLETNLSLDEIPNIDLYMDQVIQLFENKFVDSKRNDEEKILTKTMINNYAKGKLIFPIKNKKYSKEHLILMSLIYQLKGALSINDIQVTLDGLNKRIIKEDIEIDSFYNSYLALSQKNVADFNNDINERVKDVNEEVAKMEDRNSAYLEQVLMISSLVHMSNLYRKVAEKLVDEIVVDKEGKRHR</sequence>
<evidence type="ECO:0000256" key="1">
    <source>
        <dbReference type="SAM" id="Coils"/>
    </source>
</evidence>
<name>A0A852TJ16_9BACI</name>
<reference evidence="3" key="1">
    <citation type="submission" date="2020-07" db="EMBL/GenBank/DDBJ databases">
        <authorList>
            <person name="Partida-Martinez L."/>
            <person name="Huntemann M."/>
            <person name="Clum A."/>
            <person name="Wang J."/>
            <person name="Palaniappan K."/>
            <person name="Ritter S."/>
            <person name="Chen I.-M."/>
            <person name="Stamatis D."/>
            <person name="Reddy T."/>
            <person name="O'Malley R."/>
            <person name="Daum C."/>
            <person name="Shapiro N."/>
            <person name="Ivanova N."/>
            <person name="Kyrpides N."/>
            <person name="Woyke T."/>
        </authorList>
    </citation>
    <scope>NUCLEOTIDE SEQUENCE [LARGE SCALE GENOMIC DNA]</scope>
    <source>
        <strain evidence="3">AT2.8</strain>
    </source>
</reference>
<dbReference type="AlphaFoldDB" id="A0A852TJ16"/>
<accession>A0A852TJ16</accession>
<reference evidence="3" key="2">
    <citation type="submission" date="2020-08" db="EMBL/GenBank/DDBJ databases">
        <title>The Agave Microbiome: Exploring the role of microbial communities in plant adaptations to desert environments.</title>
        <authorList>
            <person name="Partida-Martinez L.P."/>
        </authorList>
    </citation>
    <scope>NUCLEOTIDE SEQUENCE [LARGE SCALE GENOMIC DNA]</scope>
    <source>
        <strain evidence="3">AT2.8</strain>
    </source>
</reference>
<feature type="coiled-coil region" evidence="1">
    <location>
        <begin position="134"/>
        <end position="161"/>
    </location>
</feature>
<evidence type="ECO:0008006" key="4">
    <source>
        <dbReference type="Google" id="ProtNLM"/>
    </source>
</evidence>